<name>A0AAW0UZA7_SCYPA</name>
<dbReference type="EMBL" id="JARAKH010000004">
    <property type="protein sequence ID" value="KAK8404538.1"/>
    <property type="molecule type" value="Genomic_DNA"/>
</dbReference>
<evidence type="ECO:0000313" key="2">
    <source>
        <dbReference type="Proteomes" id="UP001487740"/>
    </source>
</evidence>
<gene>
    <name evidence="1" type="ORF">O3P69_007650</name>
</gene>
<dbReference type="Proteomes" id="UP001487740">
    <property type="component" value="Unassembled WGS sequence"/>
</dbReference>
<proteinExistence type="predicted"/>
<accession>A0AAW0UZA7</accession>
<comment type="caution">
    <text evidence="1">The sequence shown here is derived from an EMBL/GenBank/DDBJ whole genome shotgun (WGS) entry which is preliminary data.</text>
</comment>
<protein>
    <submittedName>
        <fullName evidence="1">Uncharacterized protein</fullName>
    </submittedName>
</protein>
<evidence type="ECO:0000313" key="1">
    <source>
        <dbReference type="EMBL" id="KAK8404538.1"/>
    </source>
</evidence>
<dbReference type="AlphaFoldDB" id="A0AAW0UZA7"/>
<keyword evidence="2" id="KW-1185">Reference proteome</keyword>
<organism evidence="1 2">
    <name type="scientific">Scylla paramamosain</name>
    <name type="common">Mud crab</name>
    <dbReference type="NCBI Taxonomy" id="85552"/>
    <lineage>
        <taxon>Eukaryota</taxon>
        <taxon>Metazoa</taxon>
        <taxon>Ecdysozoa</taxon>
        <taxon>Arthropoda</taxon>
        <taxon>Crustacea</taxon>
        <taxon>Multicrustacea</taxon>
        <taxon>Malacostraca</taxon>
        <taxon>Eumalacostraca</taxon>
        <taxon>Eucarida</taxon>
        <taxon>Decapoda</taxon>
        <taxon>Pleocyemata</taxon>
        <taxon>Brachyura</taxon>
        <taxon>Eubrachyura</taxon>
        <taxon>Portunoidea</taxon>
        <taxon>Portunidae</taxon>
        <taxon>Portuninae</taxon>
        <taxon>Scylla</taxon>
    </lineage>
</organism>
<sequence length="146" mass="16385">MVWLGVGVSSGQLLQDGEGVVRVERGLWGRVEGEFRSWKCGRPQGSYSEDVAKLSQSALRCFGTRRLRNYLTLHKEEEEEQAQRSYYTCGFLEHPWAPLRSRQYANTPWGIRRVVVVAMVVVVVVRCGKGGRGETEDEAGGMGYGE</sequence>
<reference evidence="1 2" key="1">
    <citation type="submission" date="2023-03" db="EMBL/GenBank/DDBJ databases">
        <title>High-quality genome of Scylla paramamosain provides insights in environmental adaptation.</title>
        <authorList>
            <person name="Zhang L."/>
        </authorList>
    </citation>
    <scope>NUCLEOTIDE SEQUENCE [LARGE SCALE GENOMIC DNA]</scope>
    <source>
        <strain evidence="1">LZ_2023a</strain>
        <tissue evidence="1">Muscle</tissue>
    </source>
</reference>